<protein>
    <submittedName>
        <fullName evidence="2">10638_t:CDS:1</fullName>
    </submittedName>
</protein>
<dbReference type="AlphaFoldDB" id="A0A9N9EN24"/>
<feature type="coiled-coil region" evidence="1">
    <location>
        <begin position="287"/>
        <end position="374"/>
    </location>
</feature>
<feature type="non-terminal residue" evidence="2">
    <location>
        <position position="1"/>
    </location>
</feature>
<reference evidence="2" key="1">
    <citation type="submission" date="2021-06" db="EMBL/GenBank/DDBJ databases">
        <authorList>
            <person name="Kallberg Y."/>
            <person name="Tangrot J."/>
            <person name="Rosling A."/>
        </authorList>
    </citation>
    <scope>NUCLEOTIDE SEQUENCE</scope>
    <source>
        <strain evidence="2">MT106</strain>
    </source>
</reference>
<evidence type="ECO:0000313" key="3">
    <source>
        <dbReference type="Proteomes" id="UP000789831"/>
    </source>
</evidence>
<proteinExistence type="predicted"/>
<sequence length="375" mass="44900">VLPLDDLIVRLLLMASEEGKTEQSSTVISLMPELKQTFDSNLTLSALNKCLLKLGGSGTAPRKISAAYGFTPAQRRKIIFGVLTWLNEIIQPKLDEANYSNLDGYLAESSNFKVLTERILPMLNSIKENSENFKPLSVLLVHMHKLNPDLFEEILYTYDQRIIQTVGGIVGWEDELISGEREIEHAVHQFDEDIALMPQEPEQALRQQEMQKRLYEEQLVSQQQQQLLQQQEIQKQTIENHEQEFDTKNPQNSERLLLLELEKRREWELQQQKQQELEIQRIELEKLREWDLQQREFEEQRQRELKEQEQQQQRRELKEQEQQRQLEIKQKQELQKKRELEEKQKREWELAERRQRELQQKQDLQKQREQEQAEK</sequence>
<gene>
    <name evidence="2" type="ORF">AGERDE_LOCUS12888</name>
</gene>
<name>A0A9N9EN24_9GLOM</name>
<accession>A0A9N9EN24</accession>
<feature type="non-terminal residue" evidence="2">
    <location>
        <position position="375"/>
    </location>
</feature>
<evidence type="ECO:0000313" key="2">
    <source>
        <dbReference type="EMBL" id="CAG8686195.1"/>
    </source>
</evidence>
<evidence type="ECO:0000256" key="1">
    <source>
        <dbReference type="SAM" id="Coils"/>
    </source>
</evidence>
<dbReference type="Proteomes" id="UP000789831">
    <property type="component" value="Unassembled WGS sequence"/>
</dbReference>
<organism evidence="2 3">
    <name type="scientific">Ambispora gerdemannii</name>
    <dbReference type="NCBI Taxonomy" id="144530"/>
    <lineage>
        <taxon>Eukaryota</taxon>
        <taxon>Fungi</taxon>
        <taxon>Fungi incertae sedis</taxon>
        <taxon>Mucoromycota</taxon>
        <taxon>Glomeromycotina</taxon>
        <taxon>Glomeromycetes</taxon>
        <taxon>Archaeosporales</taxon>
        <taxon>Ambisporaceae</taxon>
        <taxon>Ambispora</taxon>
    </lineage>
</organism>
<dbReference type="EMBL" id="CAJVPL010012152">
    <property type="protein sequence ID" value="CAG8686195.1"/>
    <property type="molecule type" value="Genomic_DNA"/>
</dbReference>
<keyword evidence="1" id="KW-0175">Coiled coil</keyword>
<keyword evidence="3" id="KW-1185">Reference proteome</keyword>
<feature type="coiled-coil region" evidence="1">
    <location>
        <begin position="205"/>
        <end position="244"/>
    </location>
</feature>
<comment type="caution">
    <text evidence="2">The sequence shown here is derived from an EMBL/GenBank/DDBJ whole genome shotgun (WGS) entry which is preliminary data.</text>
</comment>